<dbReference type="RefSeq" id="WP_184624813.1">
    <property type="nucleotide sequence ID" value="NZ_JACHCC010000005.1"/>
</dbReference>
<reference evidence="1 2" key="1">
    <citation type="submission" date="2020-08" db="EMBL/GenBank/DDBJ databases">
        <title>Genomic Encyclopedia of Type Strains, Phase IV (KMG-V): Genome sequencing to study the core and pangenomes of soil and plant-associated prokaryotes.</title>
        <authorList>
            <person name="Whitman W."/>
        </authorList>
    </citation>
    <scope>NUCLEOTIDE SEQUENCE [LARGE SCALE GENOMIC DNA]</scope>
    <source>
        <strain evidence="1 2">M2T3</strain>
    </source>
</reference>
<comment type="caution">
    <text evidence="1">The sequence shown here is derived from an EMBL/GenBank/DDBJ whole genome shotgun (WGS) entry which is preliminary data.</text>
</comment>
<name>A0A7X0J2X5_9SPHI</name>
<accession>A0A7X0J2X5</accession>
<evidence type="ECO:0000313" key="1">
    <source>
        <dbReference type="EMBL" id="MBB6500095.1"/>
    </source>
</evidence>
<sequence>MRKLVVYFVFILLCSLSLSGYSQKRTGSNLFIAPVFIDSGRLVKDIVTSTNLKDILKYQSNVGMPESYTYDFKIDPNGKVISGVLYPDSIYLSVNKFIKDIFNRYKWQPARRSGCSKCQVMGYGIFTISFITIENNAKLEIIIFNGKIGERMRKKVVYSNTIKL</sequence>
<protein>
    <submittedName>
        <fullName evidence="1">Uncharacterized protein</fullName>
    </submittedName>
</protein>
<gene>
    <name evidence="1" type="ORF">HDF25_002239</name>
</gene>
<dbReference type="EMBL" id="JACHCC010000005">
    <property type="protein sequence ID" value="MBB6500095.1"/>
    <property type="molecule type" value="Genomic_DNA"/>
</dbReference>
<organism evidence="1 2">
    <name type="scientific">Pedobacter cryoconitis</name>
    <dbReference type="NCBI Taxonomy" id="188932"/>
    <lineage>
        <taxon>Bacteria</taxon>
        <taxon>Pseudomonadati</taxon>
        <taxon>Bacteroidota</taxon>
        <taxon>Sphingobacteriia</taxon>
        <taxon>Sphingobacteriales</taxon>
        <taxon>Sphingobacteriaceae</taxon>
        <taxon>Pedobacter</taxon>
    </lineage>
</organism>
<dbReference type="Proteomes" id="UP000521017">
    <property type="component" value="Unassembled WGS sequence"/>
</dbReference>
<dbReference type="AlphaFoldDB" id="A0A7X0J2X5"/>
<proteinExistence type="predicted"/>
<evidence type="ECO:0000313" key="2">
    <source>
        <dbReference type="Proteomes" id="UP000521017"/>
    </source>
</evidence>